<proteinExistence type="inferred from homology"/>
<accession>A0A936YVF8</accession>
<dbReference type="PROSITE" id="PS51677">
    <property type="entry name" value="NODB"/>
    <property type="match status" value="1"/>
</dbReference>
<keyword evidence="8" id="KW-1185">Reference proteome</keyword>
<comment type="function">
    <text evidence="1">Is involved in generating a small heat-stable compound (Nod), an acylated oligomer of N-acetylglucosamine, that stimulates mitosis in various plant protoplasts.</text>
</comment>
<dbReference type="AlphaFoldDB" id="A0A936YVF8"/>
<name>A0A936YVF8_9HYPH</name>
<organism evidence="7 8">
    <name type="scientific">Rhizobium setariae</name>
    <dbReference type="NCBI Taxonomy" id="2801340"/>
    <lineage>
        <taxon>Bacteria</taxon>
        <taxon>Pseudomonadati</taxon>
        <taxon>Pseudomonadota</taxon>
        <taxon>Alphaproteobacteria</taxon>
        <taxon>Hyphomicrobiales</taxon>
        <taxon>Rhizobiaceae</taxon>
        <taxon>Rhizobium/Agrobacterium group</taxon>
        <taxon>Rhizobium</taxon>
    </lineage>
</organism>
<feature type="domain" description="NodB homology" evidence="6">
    <location>
        <begin position="43"/>
        <end position="248"/>
    </location>
</feature>
<dbReference type="GO" id="GO:0005975">
    <property type="term" value="P:carbohydrate metabolic process"/>
    <property type="evidence" value="ECO:0007669"/>
    <property type="project" value="InterPro"/>
</dbReference>
<evidence type="ECO:0000256" key="4">
    <source>
        <dbReference type="ARBA" id="ARBA00032976"/>
    </source>
</evidence>
<dbReference type="InterPro" id="IPR002509">
    <property type="entry name" value="NODB_dom"/>
</dbReference>
<dbReference type="InterPro" id="IPR050248">
    <property type="entry name" value="Polysacc_deacetylase_ArnD"/>
</dbReference>
<dbReference type="Pfam" id="PF01522">
    <property type="entry name" value="Polysacc_deac_1"/>
    <property type="match status" value="1"/>
</dbReference>
<evidence type="ECO:0000313" key="7">
    <source>
        <dbReference type="EMBL" id="MBL0374431.1"/>
    </source>
</evidence>
<evidence type="ECO:0000259" key="6">
    <source>
        <dbReference type="PROSITE" id="PS51677"/>
    </source>
</evidence>
<gene>
    <name evidence="7" type="ORF">JJB09_20670</name>
</gene>
<comment type="caution">
    <text evidence="7">The sequence shown here is derived from an EMBL/GenBank/DDBJ whole genome shotgun (WGS) entry which is preliminary data.</text>
</comment>
<dbReference type="PANTHER" id="PTHR10587:SF134">
    <property type="entry name" value="SECRETED PROTEIN"/>
    <property type="match status" value="1"/>
</dbReference>
<dbReference type="GO" id="GO:0016810">
    <property type="term" value="F:hydrolase activity, acting on carbon-nitrogen (but not peptide) bonds"/>
    <property type="evidence" value="ECO:0007669"/>
    <property type="project" value="InterPro"/>
</dbReference>
<reference evidence="7" key="1">
    <citation type="submission" date="2021-01" db="EMBL/GenBank/DDBJ databases">
        <title>Rhizobium sp. strain KVB221 16S ribosomal RNA gene Genome sequencing and assembly.</title>
        <authorList>
            <person name="Kang M."/>
        </authorList>
    </citation>
    <scope>NUCLEOTIDE SEQUENCE</scope>
    <source>
        <strain evidence="7">KVB221</strain>
    </source>
</reference>
<feature type="chain" id="PRO_5037358563" description="Chitooligosaccharide deacetylase" evidence="5">
    <location>
        <begin position="21"/>
        <end position="248"/>
    </location>
</feature>
<comment type="similarity">
    <text evidence="2">Belongs to the polysaccharide deacetylase family.</text>
</comment>
<dbReference type="Proteomes" id="UP000633219">
    <property type="component" value="Unassembled WGS sequence"/>
</dbReference>
<evidence type="ECO:0000256" key="1">
    <source>
        <dbReference type="ARBA" id="ARBA00003236"/>
    </source>
</evidence>
<sequence>MVRSTSLLLLVFSLAVPASGAIAPGHRLLEPSLRLAKKSVDAPEVALTFDACMGKVDHRILDMLVTEKIAATIFVTARWLKRNPDAFAVMKAHPDLFEIEDHGANHVPAVEMPISIYGIRAAGSPEAVAAEVAGGADAIIRSGSARPTWFRGATAKYSAQSMVQIEAMGFRVAGFSINGDGGATLGARETQRRFAAARDGDVIIAHINQPDRKAGEGVVAGVRDLKKRGYRFVLLRDQPEQMGKLATK</sequence>
<feature type="signal peptide" evidence="5">
    <location>
        <begin position="1"/>
        <end position="20"/>
    </location>
</feature>
<dbReference type="Gene3D" id="3.20.20.370">
    <property type="entry name" value="Glycoside hydrolase/deacetylase"/>
    <property type="match status" value="1"/>
</dbReference>
<evidence type="ECO:0000256" key="5">
    <source>
        <dbReference type="SAM" id="SignalP"/>
    </source>
</evidence>
<dbReference type="InterPro" id="IPR011330">
    <property type="entry name" value="Glyco_hydro/deAcase_b/a-brl"/>
</dbReference>
<evidence type="ECO:0000256" key="2">
    <source>
        <dbReference type="ARBA" id="ARBA00010973"/>
    </source>
</evidence>
<evidence type="ECO:0000313" key="8">
    <source>
        <dbReference type="Proteomes" id="UP000633219"/>
    </source>
</evidence>
<dbReference type="SUPFAM" id="SSF88713">
    <property type="entry name" value="Glycoside hydrolase/deacetylase"/>
    <property type="match status" value="1"/>
</dbReference>
<keyword evidence="5" id="KW-0732">Signal</keyword>
<evidence type="ECO:0000256" key="3">
    <source>
        <dbReference type="ARBA" id="ARBA00020071"/>
    </source>
</evidence>
<dbReference type="EMBL" id="JAEQNC010000013">
    <property type="protein sequence ID" value="MBL0374431.1"/>
    <property type="molecule type" value="Genomic_DNA"/>
</dbReference>
<protein>
    <recommendedName>
        <fullName evidence="3">Chitooligosaccharide deacetylase</fullName>
    </recommendedName>
    <alternativeName>
        <fullName evidence="4">Nodulation protein B</fullName>
    </alternativeName>
</protein>
<dbReference type="PANTHER" id="PTHR10587">
    <property type="entry name" value="GLYCOSYL TRANSFERASE-RELATED"/>
    <property type="match status" value="1"/>
</dbReference>